<keyword evidence="12 16" id="KW-0676">Redox-active center</keyword>
<dbReference type="SUPFAM" id="SSF55424">
    <property type="entry name" value="FAD/NAD-linked reductases, dimerisation (C-terminal) domain"/>
    <property type="match status" value="1"/>
</dbReference>
<dbReference type="PRINTS" id="PR00368">
    <property type="entry name" value="FADPNR"/>
</dbReference>
<dbReference type="NCBIfam" id="NF004776">
    <property type="entry name" value="PRK06116.1"/>
    <property type="match status" value="1"/>
</dbReference>
<keyword evidence="6 14" id="KW-0274">FAD</keyword>
<dbReference type="GO" id="GO:0034599">
    <property type="term" value="P:cellular response to oxidative stress"/>
    <property type="evidence" value="ECO:0007669"/>
    <property type="project" value="TreeGrafter"/>
</dbReference>
<comment type="subcellular location">
    <subcellularLocation>
        <location evidence="2 17">Cytoplasm</location>
    </subcellularLocation>
    <subcellularLocation>
        <location evidence="1">Mitochondrion</location>
    </subcellularLocation>
</comment>
<feature type="domain" description="FAD/NAD(P)-binding" evidence="20">
    <location>
        <begin position="56"/>
        <end position="383"/>
    </location>
</feature>
<keyword evidence="7 17" id="KW-0521">NADP</keyword>
<feature type="binding site" evidence="14">
    <location>
        <position position="368"/>
    </location>
    <ligand>
        <name>FAD</name>
        <dbReference type="ChEBI" id="CHEBI:57692"/>
    </ligand>
</feature>
<dbReference type="NCBIfam" id="TIGR01421">
    <property type="entry name" value="gluta_reduc_1"/>
    <property type="match status" value="1"/>
</dbReference>
<proteinExistence type="inferred from homology"/>
<dbReference type="EC" id="1.8.1.7" evidence="17"/>
<keyword evidence="11" id="KW-1015">Disulfide bond</keyword>
<feature type="binding site" evidence="14">
    <location>
        <begin position="225"/>
        <end position="232"/>
    </location>
    <ligand>
        <name>NAD(+)</name>
        <dbReference type="ChEBI" id="CHEBI:57540"/>
    </ligand>
</feature>
<evidence type="ECO:0000256" key="15">
    <source>
        <dbReference type="PIRSR" id="PIRSR000350-4"/>
    </source>
</evidence>
<keyword evidence="10" id="KW-0496">Mitochondrion</keyword>
<keyword evidence="5 16" id="KW-0285">Flavoprotein</keyword>
<evidence type="ECO:0000259" key="20">
    <source>
        <dbReference type="Pfam" id="PF07992"/>
    </source>
</evidence>
<dbReference type="GO" id="GO:0005829">
    <property type="term" value="C:cytosol"/>
    <property type="evidence" value="ECO:0007669"/>
    <property type="project" value="TreeGrafter"/>
</dbReference>
<evidence type="ECO:0000256" key="13">
    <source>
        <dbReference type="PIRSR" id="PIRSR000350-2"/>
    </source>
</evidence>
<comment type="cofactor">
    <cofactor evidence="14">
        <name>FAD</name>
        <dbReference type="ChEBI" id="CHEBI:57692"/>
    </cofactor>
    <text evidence="14">Binds 1 FAD per subunit.</text>
</comment>
<protein>
    <recommendedName>
        <fullName evidence="17">Glutathione reductase</fullName>
        <ecNumber evidence="17">1.8.1.7</ecNumber>
    </recommendedName>
</protein>
<dbReference type="GO" id="GO:0006749">
    <property type="term" value="P:glutathione metabolic process"/>
    <property type="evidence" value="ECO:0007669"/>
    <property type="project" value="InterPro"/>
</dbReference>
<dbReference type="PANTHER" id="PTHR42737">
    <property type="entry name" value="GLUTATHIONE REDUCTASE"/>
    <property type="match status" value="1"/>
</dbReference>
<evidence type="ECO:0000256" key="12">
    <source>
        <dbReference type="ARBA" id="ARBA00023284"/>
    </source>
</evidence>
<comment type="similarity">
    <text evidence="3 16">Belongs to the class-I pyridine nucleotide-disulfide oxidoreductase family.</text>
</comment>
<dbReference type="PROSITE" id="PS00076">
    <property type="entry name" value="PYRIDINE_REDOX_1"/>
    <property type="match status" value="1"/>
</dbReference>
<dbReference type="FunFam" id="3.50.50.60:FF:000484">
    <property type="entry name" value="Glutathione reductase, mitochondrial"/>
    <property type="match status" value="1"/>
</dbReference>
<evidence type="ECO:0000256" key="1">
    <source>
        <dbReference type="ARBA" id="ARBA00004173"/>
    </source>
</evidence>
<accession>A0A0G4GTF2</accession>
<dbReference type="InterPro" id="IPR036188">
    <property type="entry name" value="FAD/NAD-bd_sf"/>
</dbReference>
<dbReference type="GO" id="GO:0045454">
    <property type="term" value="P:cell redox homeostasis"/>
    <property type="evidence" value="ECO:0007669"/>
    <property type="project" value="InterPro"/>
</dbReference>
<reference evidence="21" key="1">
    <citation type="submission" date="2014-11" db="EMBL/GenBank/DDBJ databases">
        <authorList>
            <person name="Otto D Thomas"/>
            <person name="Naeem Raeece"/>
        </authorList>
    </citation>
    <scope>NUCLEOTIDE SEQUENCE</scope>
</reference>
<dbReference type="SUPFAM" id="SSF51905">
    <property type="entry name" value="FAD/NAD(P)-binding domain"/>
    <property type="match status" value="1"/>
</dbReference>
<dbReference type="InterPro" id="IPR012999">
    <property type="entry name" value="Pyr_OxRdtase_I_AS"/>
</dbReference>
<dbReference type="EMBL" id="CDMZ01001516">
    <property type="protein sequence ID" value="CEM33770.1"/>
    <property type="molecule type" value="Genomic_DNA"/>
</dbReference>
<dbReference type="InterPro" id="IPR001100">
    <property type="entry name" value="Pyr_nuc-diS_OxRdtase"/>
</dbReference>
<dbReference type="Gene3D" id="3.30.390.30">
    <property type="match status" value="1"/>
</dbReference>
<dbReference type="InterPro" id="IPR023753">
    <property type="entry name" value="FAD/NAD-binding_dom"/>
</dbReference>
<gene>
    <name evidence="21" type="ORF">Cvel_23235</name>
</gene>
<evidence type="ECO:0000256" key="17">
    <source>
        <dbReference type="RuleBase" id="RU365016"/>
    </source>
</evidence>
<evidence type="ECO:0000256" key="11">
    <source>
        <dbReference type="ARBA" id="ARBA00023157"/>
    </source>
</evidence>
<evidence type="ECO:0000256" key="7">
    <source>
        <dbReference type="ARBA" id="ARBA00022857"/>
    </source>
</evidence>
<evidence type="ECO:0000256" key="6">
    <source>
        <dbReference type="ARBA" id="ARBA00022827"/>
    </source>
</evidence>
<evidence type="ECO:0000256" key="8">
    <source>
        <dbReference type="ARBA" id="ARBA00022946"/>
    </source>
</evidence>
<feature type="region of interest" description="Disordered" evidence="18">
    <location>
        <begin position="25"/>
        <end position="45"/>
    </location>
</feature>
<feature type="binding site" evidence="14">
    <location>
        <position position="327"/>
    </location>
    <ligand>
        <name>NAD(+)</name>
        <dbReference type="ChEBI" id="CHEBI:57540"/>
    </ligand>
</feature>
<evidence type="ECO:0000313" key="21">
    <source>
        <dbReference type="EMBL" id="CEM33770.1"/>
    </source>
</evidence>
<evidence type="ECO:0000256" key="4">
    <source>
        <dbReference type="ARBA" id="ARBA00022490"/>
    </source>
</evidence>
<dbReference type="PhylomeDB" id="A0A0G4GTF2"/>
<dbReference type="FunFam" id="3.30.390.30:FF:000003">
    <property type="entry name" value="Glutathione reductase"/>
    <property type="match status" value="1"/>
</dbReference>
<evidence type="ECO:0000256" key="18">
    <source>
        <dbReference type="SAM" id="MobiDB-lite"/>
    </source>
</evidence>
<feature type="disulfide bond" description="Redox-active" evidence="15">
    <location>
        <begin position="92"/>
        <end position="97"/>
    </location>
</feature>
<dbReference type="Gene3D" id="3.50.50.60">
    <property type="entry name" value="FAD/NAD(P)-binding domain"/>
    <property type="match status" value="2"/>
</dbReference>
<evidence type="ECO:0000259" key="19">
    <source>
        <dbReference type="Pfam" id="PF02852"/>
    </source>
</evidence>
<dbReference type="GO" id="GO:0050660">
    <property type="term" value="F:flavin adenine dinucleotide binding"/>
    <property type="evidence" value="ECO:0007669"/>
    <property type="project" value="InterPro"/>
</dbReference>
<dbReference type="InterPro" id="IPR006322">
    <property type="entry name" value="Glutathione_Rdtase_euk/bac"/>
</dbReference>
<evidence type="ECO:0000256" key="2">
    <source>
        <dbReference type="ARBA" id="ARBA00004496"/>
    </source>
</evidence>
<comment type="function">
    <text evidence="17">Catalyzes the reduction of glutathione disulfide (GSSG) to reduced glutathione (GSH). Constitutes the major mechanism to maintain a high GSH:GSSG ratio in the cytosol.</text>
</comment>
<evidence type="ECO:0000256" key="10">
    <source>
        <dbReference type="ARBA" id="ARBA00023128"/>
    </source>
</evidence>
<dbReference type="AlphaFoldDB" id="A0A0G4GTF2"/>
<dbReference type="InterPro" id="IPR046952">
    <property type="entry name" value="GSHR/TRXR-like"/>
</dbReference>
<dbReference type="GO" id="GO:0050661">
    <property type="term" value="F:NADP binding"/>
    <property type="evidence" value="ECO:0007669"/>
    <property type="project" value="InterPro"/>
</dbReference>
<keyword evidence="14" id="KW-0520">NAD</keyword>
<feature type="binding site" evidence="14">
    <location>
        <position position="101"/>
    </location>
    <ligand>
        <name>FAD</name>
        <dbReference type="ChEBI" id="CHEBI:57692"/>
    </ligand>
</feature>
<evidence type="ECO:0000256" key="9">
    <source>
        <dbReference type="ARBA" id="ARBA00023002"/>
    </source>
</evidence>
<evidence type="ECO:0000256" key="5">
    <source>
        <dbReference type="ARBA" id="ARBA00022630"/>
    </source>
</evidence>
<dbReference type="InterPro" id="IPR016156">
    <property type="entry name" value="FAD/NAD-linked_Rdtase_dimer_sf"/>
</dbReference>
<dbReference type="PRINTS" id="PR00411">
    <property type="entry name" value="PNDRDTASEI"/>
</dbReference>
<feature type="domain" description="Pyridine nucleotide-disulphide oxidoreductase dimerisation" evidence="19">
    <location>
        <begin position="404"/>
        <end position="517"/>
    </location>
</feature>
<name>A0A0G4GTF2_9ALVE</name>
<organism evidence="21">
    <name type="scientific">Chromera velia CCMP2878</name>
    <dbReference type="NCBI Taxonomy" id="1169474"/>
    <lineage>
        <taxon>Eukaryota</taxon>
        <taxon>Sar</taxon>
        <taxon>Alveolata</taxon>
        <taxon>Colpodellida</taxon>
        <taxon>Chromeraceae</taxon>
        <taxon>Chromera</taxon>
    </lineage>
</organism>
<keyword evidence="14" id="KW-0547">Nucleotide-binding</keyword>
<dbReference type="Pfam" id="PF07992">
    <property type="entry name" value="Pyr_redox_2"/>
    <property type="match status" value="1"/>
</dbReference>
<keyword evidence="4 17" id="KW-0963">Cytoplasm</keyword>
<feature type="active site" description="Proton acceptor" evidence="13">
    <location>
        <position position="508"/>
    </location>
</feature>
<comment type="catalytic activity">
    <reaction evidence="17">
        <text>2 glutathione + NADP(+) = glutathione disulfide + NADPH + H(+)</text>
        <dbReference type="Rhea" id="RHEA:11740"/>
        <dbReference type="ChEBI" id="CHEBI:15378"/>
        <dbReference type="ChEBI" id="CHEBI:57783"/>
        <dbReference type="ChEBI" id="CHEBI:57925"/>
        <dbReference type="ChEBI" id="CHEBI:58297"/>
        <dbReference type="ChEBI" id="CHEBI:58349"/>
        <dbReference type="EC" id="1.8.1.7"/>
    </reaction>
</comment>
<dbReference type="Pfam" id="PF02852">
    <property type="entry name" value="Pyr_redox_dim"/>
    <property type="match status" value="1"/>
</dbReference>
<dbReference type="GO" id="GO:0005739">
    <property type="term" value="C:mitochondrion"/>
    <property type="evidence" value="ECO:0007669"/>
    <property type="project" value="UniProtKB-SubCell"/>
</dbReference>
<dbReference type="PANTHER" id="PTHR42737:SF2">
    <property type="entry name" value="GLUTATHIONE REDUCTASE"/>
    <property type="match status" value="1"/>
</dbReference>
<sequence length="532" mass="56716">MQRAVSSSASSVGLSRLSRVLQHFDSSTTNSGNNSRALHTSTKASMSAPVPPKHFEYFVLGAGSGGIASARRAAGYGAKVGVAENKRLGGTCVNVGCVPKKVMWNTAATMEVIHEASNFGFAVGDVKFDWGTIKARRDHYVKRLNGIYANNLGNSKVEHLTGTAKFTGPKTLDVDGQEVTADHILIAVGGRPSKLGVPGDSLLGVTDSDGFFELERLPKKIAVVGAGYIAVELAGMMKTLGADVHLFVRGDCALRKFEDILKEGVDAAYKKMGIKIHPQSVPEAVEEGPEVGGTPKEEAHVNPRGLTLKLKDGRAESGFETILVAVGRVPEVEPLALDKAGIELGPSGHIKVDEFQNTNVKGVYALGDVCGKIELTPMAIAAGRRLSDRLFNNMPDAKVSYLDVPTVIFTHPPIGTQGLTEAEAKAKFGEQNIKVYRSTFVNLWYGPWPIEPSAKPKSVMKLICLGKEEKIVGLHVFGMGADEMLQGFGVAVRMGATKADFDACVAIHPTAAEEFVTFAPWGTGGMRSVKDE</sequence>
<dbReference type="GO" id="GO:0004362">
    <property type="term" value="F:glutathione-disulfide reductase (NADPH) activity"/>
    <property type="evidence" value="ECO:0007669"/>
    <property type="project" value="UniProtKB-EC"/>
</dbReference>
<keyword evidence="9 16" id="KW-0560">Oxidoreductase</keyword>
<evidence type="ECO:0000256" key="16">
    <source>
        <dbReference type="RuleBase" id="RU003691"/>
    </source>
</evidence>
<evidence type="ECO:0000256" key="14">
    <source>
        <dbReference type="PIRSR" id="PIRSR000350-3"/>
    </source>
</evidence>
<dbReference type="InterPro" id="IPR004099">
    <property type="entry name" value="Pyr_nucl-diS_OxRdtase_dimer"/>
</dbReference>
<dbReference type="VEuPathDB" id="CryptoDB:Cvel_23235"/>
<dbReference type="PIRSF" id="PIRSF000350">
    <property type="entry name" value="Mercury_reductase_MerA"/>
    <property type="match status" value="1"/>
</dbReference>
<evidence type="ECO:0000256" key="3">
    <source>
        <dbReference type="ARBA" id="ARBA00007532"/>
    </source>
</evidence>
<keyword evidence="8" id="KW-0809">Transit peptide</keyword>